<feature type="domain" description="Phosphatidic acid phosphatase type 2/haloperoxidase" evidence="2">
    <location>
        <begin position="63"/>
        <end position="175"/>
    </location>
</feature>
<keyword evidence="1" id="KW-1133">Transmembrane helix</keyword>
<feature type="transmembrane region" description="Helical" evidence="1">
    <location>
        <begin position="64"/>
        <end position="86"/>
    </location>
</feature>
<accession>F8AG93</accession>
<dbReference type="Gene3D" id="1.20.144.10">
    <property type="entry name" value="Phosphatidic acid phosphatase type 2/haloperoxidase"/>
    <property type="match status" value="1"/>
</dbReference>
<reference evidence="3 4" key="1">
    <citation type="journal article" date="2011" name="J. Bacteriol.">
        <title>Complete genome sequence of the obligate piezophilic hyperthermophilic archaeon Pyrococcus yayanosii CH1.</title>
        <authorList>
            <person name="Jun X."/>
            <person name="Lupeng L."/>
            <person name="Minjuan X."/>
            <person name="Oger P."/>
            <person name="Fengping W."/>
            <person name="Jebbar M."/>
            <person name="Xiang X."/>
        </authorList>
    </citation>
    <scope>NUCLEOTIDE SEQUENCE [LARGE SCALE GENOMIC DNA]</scope>
    <source>
        <strain evidence="4">CH1 / JCM 16557</strain>
    </source>
</reference>
<protein>
    <submittedName>
        <fullName evidence="3">Membrane-associated phosphatase</fullName>
    </submittedName>
</protein>
<dbReference type="GO" id="GO:0042392">
    <property type="term" value="F:sphingosine-1-phosphate phosphatase activity"/>
    <property type="evidence" value="ECO:0007669"/>
    <property type="project" value="TreeGrafter"/>
</dbReference>
<feature type="transmembrane region" description="Helical" evidence="1">
    <location>
        <begin position="138"/>
        <end position="156"/>
    </location>
</feature>
<gene>
    <name evidence="3" type="ordered locus">PYCH_02300</name>
</gene>
<feature type="transmembrane region" description="Helical" evidence="1">
    <location>
        <begin position="106"/>
        <end position="126"/>
    </location>
</feature>
<feature type="transmembrane region" description="Helical" evidence="1">
    <location>
        <begin position="162"/>
        <end position="182"/>
    </location>
</feature>
<keyword evidence="1" id="KW-0472">Membrane</keyword>
<sequence>MAIFIAEWFGAFKGINDIIYAHTPLVSSSWVVMITDSASLAAFVVYLILFLAWDFKRCGKLSRLILNFAISLALGMAVVVVLKALTEVPRPNEFPLSLPFIQALLNADYFAFPSGHTARAAILAYFLSRRFPKYAPIWWIYAVLIALSRLLLHVHWFSDVLFSLLLGPWTFMLVELTESFWLPIYSSIIRKLGLEVFAVE</sequence>
<dbReference type="InterPro" id="IPR000326">
    <property type="entry name" value="PAP2/HPO"/>
</dbReference>
<evidence type="ECO:0000259" key="2">
    <source>
        <dbReference type="SMART" id="SM00014"/>
    </source>
</evidence>
<dbReference type="AlphaFoldDB" id="F8AG93"/>
<dbReference type="SUPFAM" id="SSF48317">
    <property type="entry name" value="Acid phosphatase/Vanadium-dependent haloperoxidase"/>
    <property type="match status" value="1"/>
</dbReference>
<keyword evidence="1" id="KW-0812">Transmembrane</keyword>
<proteinExistence type="predicted"/>
<evidence type="ECO:0000256" key="1">
    <source>
        <dbReference type="SAM" id="Phobius"/>
    </source>
</evidence>
<evidence type="ECO:0000313" key="4">
    <source>
        <dbReference type="Proteomes" id="UP000008386"/>
    </source>
</evidence>
<dbReference type="SMART" id="SM00014">
    <property type="entry name" value="acidPPc"/>
    <property type="match status" value="1"/>
</dbReference>
<dbReference type="STRING" id="529709.PYCH_02300"/>
<name>F8AG93_PYRYC</name>
<evidence type="ECO:0000313" key="3">
    <source>
        <dbReference type="EMBL" id="AEH23929.1"/>
    </source>
</evidence>
<dbReference type="KEGG" id="pya:PYCH_02300"/>
<feature type="transmembrane region" description="Helical" evidence="1">
    <location>
        <begin position="30"/>
        <end position="52"/>
    </location>
</feature>
<organism evidence="3 4">
    <name type="scientific">Pyrococcus yayanosii (strain CH1 / JCM 16557)</name>
    <dbReference type="NCBI Taxonomy" id="529709"/>
    <lineage>
        <taxon>Archaea</taxon>
        <taxon>Methanobacteriati</taxon>
        <taxon>Methanobacteriota</taxon>
        <taxon>Thermococci</taxon>
        <taxon>Thermococcales</taxon>
        <taxon>Thermococcaceae</taxon>
        <taxon>Pyrococcus</taxon>
    </lineage>
</organism>
<dbReference type="HOGENOM" id="CLU_111005_0_0_2"/>
<dbReference type="PANTHER" id="PTHR14969">
    <property type="entry name" value="SPHINGOSINE-1-PHOSPHATE PHOSPHOHYDROLASE"/>
    <property type="match status" value="1"/>
</dbReference>
<dbReference type="InterPro" id="IPR036938">
    <property type="entry name" value="PAP2/HPO_sf"/>
</dbReference>
<dbReference type="EMBL" id="CP002779">
    <property type="protein sequence ID" value="AEH23929.1"/>
    <property type="molecule type" value="Genomic_DNA"/>
</dbReference>
<dbReference type="Pfam" id="PF01569">
    <property type="entry name" value="PAP2"/>
    <property type="match status" value="1"/>
</dbReference>
<dbReference type="Proteomes" id="UP000008386">
    <property type="component" value="Chromosome"/>
</dbReference>
<keyword evidence="4" id="KW-1185">Reference proteome</keyword>
<dbReference type="eggNOG" id="arCOG03056">
    <property type="taxonomic scope" value="Archaea"/>
</dbReference>
<dbReference type="PANTHER" id="PTHR14969:SF13">
    <property type="entry name" value="AT30094P"/>
    <property type="match status" value="1"/>
</dbReference>